<evidence type="ECO:0000256" key="1">
    <source>
        <dbReference type="SAM" id="Phobius"/>
    </source>
</evidence>
<evidence type="ECO:0000313" key="2">
    <source>
        <dbReference type="EMBL" id="GCL37788.1"/>
    </source>
</evidence>
<dbReference type="PANTHER" id="PTHR41795">
    <property type="entry name" value="EXOPOLYSACCHARIDE SYNTHESIS PROTEIN"/>
    <property type="match status" value="1"/>
</dbReference>
<dbReference type="Proteomes" id="UP000300142">
    <property type="component" value="Unassembled WGS sequence"/>
</dbReference>
<evidence type="ECO:0000313" key="3">
    <source>
        <dbReference type="Proteomes" id="UP000300142"/>
    </source>
</evidence>
<feature type="transmembrane region" description="Helical" evidence="1">
    <location>
        <begin position="151"/>
        <end position="174"/>
    </location>
</feature>
<dbReference type="Pfam" id="PF06055">
    <property type="entry name" value="ExoD"/>
    <property type="match status" value="1"/>
</dbReference>
<keyword evidence="1" id="KW-0812">Transmembrane</keyword>
<dbReference type="InterPro" id="IPR010331">
    <property type="entry name" value="ExoD"/>
</dbReference>
<dbReference type="EMBL" id="BJCE01000097">
    <property type="protein sequence ID" value="GCL37788.1"/>
    <property type="molecule type" value="Genomic_DNA"/>
</dbReference>
<dbReference type="RefSeq" id="WP_096569605.1">
    <property type="nucleotide sequence ID" value="NZ_BJCE01000097.1"/>
</dbReference>
<dbReference type="AlphaFoldDB" id="A0A480A2N6"/>
<proteinExistence type="predicted"/>
<keyword evidence="1" id="KW-0472">Membrane</keyword>
<protein>
    <submittedName>
        <fullName evidence="2">Exopolysaccharide synthesis, ExoD</fullName>
    </submittedName>
</protein>
<organism evidence="2 3">
    <name type="scientific">Sphaerospermopsis reniformis</name>
    <dbReference type="NCBI Taxonomy" id="531300"/>
    <lineage>
        <taxon>Bacteria</taxon>
        <taxon>Bacillati</taxon>
        <taxon>Cyanobacteriota</taxon>
        <taxon>Cyanophyceae</taxon>
        <taxon>Nostocales</taxon>
        <taxon>Aphanizomenonaceae</taxon>
        <taxon>Sphaerospermopsis</taxon>
    </lineage>
</organism>
<reference evidence="3" key="1">
    <citation type="submission" date="2019-02" db="EMBL/GenBank/DDBJ databases">
        <title>Draft genome sequence of Sphaerospermopsis reniformis NIES-1949.</title>
        <authorList>
            <person name="Yamaguchi H."/>
            <person name="Suzuki S."/>
            <person name="Kawachi M."/>
        </authorList>
    </citation>
    <scope>NUCLEOTIDE SEQUENCE [LARGE SCALE GENOMIC DNA]</scope>
    <source>
        <strain evidence="3">NIES-1949</strain>
    </source>
</reference>
<feature type="transmembrane region" description="Helical" evidence="1">
    <location>
        <begin position="181"/>
        <end position="198"/>
    </location>
</feature>
<feature type="transmembrane region" description="Helical" evidence="1">
    <location>
        <begin position="122"/>
        <end position="139"/>
    </location>
</feature>
<dbReference type="PANTHER" id="PTHR41795:SF1">
    <property type="entry name" value="EXOPOLYSACCHARIDE SYNTHESIS PROTEIN"/>
    <property type="match status" value="1"/>
</dbReference>
<accession>A0A480A2N6</accession>
<dbReference type="PIRSF" id="PIRSF033239">
    <property type="entry name" value="ExoD"/>
    <property type="match status" value="1"/>
</dbReference>
<comment type="caution">
    <text evidence="2">The sequence shown here is derived from an EMBL/GenBank/DDBJ whole genome shotgun (WGS) entry which is preliminary data.</text>
</comment>
<sequence>MPLKFSQDIKLLLQHLAEKPLTLGDVISETSERGFSLVIALLVLPFLLPTPPGLSTPLGVACLLMSGQMALGRRTPWLPKKIASLKFPDWFAQTLLRNLQRVTRILEKITRPRLQKIAENQLTWRFNGMCLTWLAILLMSPYPPATNPIPAVGMLILAVATIESDGILMCIGYVATFLNTLFFGFAFYILYTGATYLLPNVFR</sequence>
<name>A0A480A2N6_9CYAN</name>
<gene>
    <name evidence="2" type="ORF">SR1949_29000</name>
</gene>
<keyword evidence="3" id="KW-1185">Reference proteome</keyword>
<keyword evidence="1" id="KW-1133">Transmembrane helix</keyword>